<feature type="domain" description="Hemimethylated DNA-binding" evidence="2">
    <location>
        <begin position="100"/>
        <end position="201"/>
    </location>
</feature>
<dbReference type="SUPFAM" id="SSF141255">
    <property type="entry name" value="YccV-like"/>
    <property type="match status" value="1"/>
</dbReference>
<dbReference type="InterPro" id="IPR036623">
    <property type="entry name" value="Hemimethylated_DNA-bd_sf"/>
</dbReference>
<evidence type="ECO:0000256" key="1">
    <source>
        <dbReference type="SAM" id="SignalP"/>
    </source>
</evidence>
<dbReference type="Pfam" id="PF08755">
    <property type="entry name" value="YccV-like"/>
    <property type="match status" value="1"/>
</dbReference>
<dbReference type="Gene3D" id="2.30.30.390">
    <property type="entry name" value="Hemimethylated DNA-binding domain"/>
    <property type="match status" value="1"/>
</dbReference>
<accession>A0A4X2K1L1</accession>
<gene>
    <name evidence="3" type="primary">LOC114036873</name>
</gene>
<name>A0A4X2K1L1_VOMUR</name>
<feature type="signal peptide" evidence="1">
    <location>
        <begin position="1"/>
        <end position="18"/>
    </location>
</feature>
<dbReference type="AlphaFoldDB" id="A0A4X2K1L1"/>
<reference evidence="4" key="1">
    <citation type="submission" date="2018-12" db="EMBL/GenBank/DDBJ databases">
        <authorList>
            <person name="Yazar S."/>
        </authorList>
    </citation>
    <scope>NUCLEOTIDE SEQUENCE [LARGE SCALE GENOMIC DNA]</scope>
</reference>
<dbReference type="OrthoDB" id="28868at2759"/>
<dbReference type="RefSeq" id="XP_027709395.1">
    <property type="nucleotide sequence ID" value="XM_027853594.1"/>
</dbReference>
<dbReference type="OMA" id="GAKYIMQ"/>
<evidence type="ECO:0000313" key="3">
    <source>
        <dbReference type="Ensembl" id="ENSVURP00010005883.1"/>
    </source>
</evidence>
<dbReference type="GeneTree" id="ENSGT00530000065281"/>
<dbReference type="GeneID" id="114036873"/>
<dbReference type="PANTHER" id="PTHR48439">
    <property type="entry name" value="HEMIMETHYLATED DNA-BINDING DOMAIN-CONTAINING PROTEIN"/>
    <property type="match status" value="1"/>
</dbReference>
<dbReference type="SMART" id="SM00992">
    <property type="entry name" value="YccV-like"/>
    <property type="match status" value="1"/>
</dbReference>
<evidence type="ECO:0000259" key="2">
    <source>
        <dbReference type="SMART" id="SM00992"/>
    </source>
</evidence>
<dbReference type="InterPro" id="IPR011722">
    <property type="entry name" value="Hemimethylated_DNA-bd_dom"/>
</dbReference>
<reference evidence="3" key="3">
    <citation type="submission" date="2025-09" db="UniProtKB">
        <authorList>
            <consortium name="Ensembl"/>
        </authorList>
    </citation>
    <scope>IDENTIFICATION</scope>
</reference>
<sequence length="211" mass="25136">MPTINAIMIIQLCVLVAAFPAQYLLSQWYGADSTQSLQLIERWLIGYWNNFRWSYLGQNAWTRYLKHQMVKMRNWYNEGEEYIHAYFAEPTRIRSPRPESVQFKVGMVIMHKQLGYSGVIIGWDVEARAPEEWLKQKYPPEKQYLRKSPHYRILVNKSNRIGISTAYIAEENLKVITGYEVFHPDLKVYFSKYDGAKYIMQPWLKQIYPHD</sequence>
<protein>
    <recommendedName>
        <fullName evidence="2">Hemimethylated DNA-binding domain-containing protein</fullName>
    </recommendedName>
</protein>
<keyword evidence="1" id="KW-0732">Signal</keyword>
<dbReference type="InterPro" id="IPR053189">
    <property type="entry name" value="Clp_protease_adapter_ClpF"/>
</dbReference>
<reference evidence="3" key="2">
    <citation type="submission" date="2025-08" db="UniProtKB">
        <authorList>
            <consortium name="Ensembl"/>
        </authorList>
    </citation>
    <scope>IDENTIFICATION</scope>
</reference>
<evidence type="ECO:0000313" key="4">
    <source>
        <dbReference type="Proteomes" id="UP000314987"/>
    </source>
</evidence>
<dbReference type="PANTHER" id="PTHR48439:SF1">
    <property type="entry name" value="HEMIMETHYLATED DNA-BINDING DOMAIN-CONTAINING PROTEIN"/>
    <property type="match status" value="1"/>
</dbReference>
<dbReference type="GO" id="GO:0003677">
    <property type="term" value="F:DNA binding"/>
    <property type="evidence" value="ECO:0007669"/>
    <property type="project" value="InterPro"/>
</dbReference>
<dbReference type="NCBIfam" id="TIGR02097">
    <property type="entry name" value="yccV"/>
    <property type="match status" value="1"/>
</dbReference>
<organism evidence="3 4">
    <name type="scientific">Vombatus ursinus</name>
    <name type="common">Common wombat</name>
    <dbReference type="NCBI Taxonomy" id="29139"/>
    <lineage>
        <taxon>Eukaryota</taxon>
        <taxon>Metazoa</taxon>
        <taxon>Chordata</taxon>
        <taxon>Craniata</taxon>
        <taxon>Vertebrata</taxon>
        <taxon>Euteleostomi</taxon>
        <taxon>Mammalia</taxon>
        <taxon>Metatheria</taxon>
        <taxon>Diprotodontia</taxon>
        <taxon>Vombatidae</taxon>
        <taxon>Vombatus</taxon>
    </lineage>
</organism>
<dbReference type="Proteomes" id="UP000314987">
    <property type="component" value="Unassembled WGS sequence"/>
</dbReference>
<dbReference type="RefSeq" id="XP_027709401.1">
    <property type="nucleotide sequence ID" value="XM_027853600.1"/>
</dbReference>
<feature type="chain" id="PRO_5021305664" description="Hemimethylated DNA-binding domain-containing protein" evidence="1">
    <location>
        <begin position="19"/>
        <end position="211"/>
    </location>
</feature>
<proteinExistence type="predicted"/>
<keyword evidence="4" id="KW-1185">Reference proteome</keyword>
<dbReference type="Ensembl" id="ENSVURT00010006652.1">
    <property type="protein sequence ID" value="ENSVURP00010005883.1"/>
    <property type="gene ID" value="ENSVURG00010004563.1"/>
</dbReference>
<dbReference type="STRING" id="29139.ENSVURP00010005883"/>